<proteinExistence type="predicted"/>
<reference evidence="2 3" key="1">
    <citation type="submission" date="2018-05" db="EMBL/GenBank/DDBJ databases">
        <title>Genomic Encyclopedia of Type Strains, Phase IV (KMG-IV): sequencing the most valuable type-strain genomes for metagenomic binning, comparative biology and taxonomic classification.</title>
        <authorList>
            <person name="Goeker M."/>
        </authorList>
    </citation>
    <scope>NUCLEOTIDE SEQUENCE [LARGE SCALE GENOMIC DNA]</scope>
    <source>
        <strain evidence="2 3">DSM 2626</strain>
    </source>
</reference>
<dbReference type="EMBL" id="QGGH01000001">
    <property type="protein sequence ID" value="PWJ95039.1"/>
    <property type="molecule type" value="Genomic_DNA"/>
</dbReference>
<dbReference type="AlphaFoldDB" id="A0A8E2WIG2"/>
<sequence>MRLSWFAKSRKAARKPPSAASFRTEIIADVFVPERAEDVRFFSRKLDRPGRLRRFSNRDLRESLLCVFYLMVAAALPVRWWAPICSRMSRFRLKRHMRKEFPAYAAATRAVLGDGIDACKLFEGLLVARHRRRLQLAAHLVTGRWSPTIRLEGLEGLQSALRQGHGAILWCDQFTAQTIIGKRALYEAGIEAHQVSVHTHGISETAFGLRFLNPPLINVENRFLKSRVTFDRDDAYQVTIRIQKILKQNGVVTMTNTIHAGTTFTEAAMGESGWTHLASAPANFAARGGTALFAMSTFEVVPFIEYRAVLSPALTPEASVTQATDMARDGTKNMAVQAHYILLKRDRLLEALKLYPEQMMTWSRRQRLTEAQDSTGIGTDEGS</sequence>
<keyword evidence="1" id="KW-0812">Transmembrane</keyword>
<keyword evidence="1" id="KW-1133">Transmembrane helix</keyword>
<keyword evidence="2" id="KW-0808">Transferase</keyword>
<protein>
    <submittedName>
        <fullName evidence="2">Lauroyl/myristoyl acyltransferase</fullName>
    </submittedName>
</protein>
<accession>A0A8E2WIG2</accession>
<dbReference type="GeneID" id="61051047"/>
<evidence type="ECO:0000256" key="1">
    <source>
        <dbReference type="SAM" id="Phobius"/>
    </source>
</evidence>
<keyword evidence="2" id="KW-0012">Acyltransferase</keyword>
<keyword evidence="1" id="KW-0472">Membrane</keyword>
<dbReference type="RefSeq" id="WP_109661073.1">
    <property type="nucleotide sequence ID" value="NZ_QGGH01000001.1"/>
</dbReference>
<name>A0A8E2WIG2_RHILI</name>
<dbReference type="GO" id="GO:0016746">
    <property type="term" value="F:acyltransferase activity"/>
    <property type="evidence" value="ECO:0007669"/>
    <property type="project" value="UniProtKB-KW"/>
</dbReference>
<gene>
    <name evidence="2" type="ORF">C8D77_1011727</name>
</gene>
<feature type="transmembrane region" description="Helical" evidence="1">
    <location>
        <begin position="63"/>
        <end position="82"/>
    </location>
</feature>
<evidence type="ECO:0000313" key="3">
    <source>
        <dbReference type="Proteomes" id="UP000245631"/>
    </source>
</evidence>
<dbReference type="Proteomes" id="UP000245631">
    <property type="component" value="Unassembled WGS sequence"/>
</dbReference>
<organism evidence="2 3">
    <name type="scientific">Rhizobium loti</name>
    <name type="common">Mesorhizobium loti</name>
    <dbReference type="NCBI Taxonomy" id="381"/>
    <lineage>
        <taxon>Bacteria</taxon>
        <taxon>Pseudomonadati</taxon>
        <taxon>Pseudomonadota</taxon>
        <taxon>Alphaproteobacteria</taxon>
        <taxon>Hyphomicrobiales</taxon>
        <taxon>Phyllobacteriaceae</taxon>
        <taxon>Mesorhizobium</taxon>
    </lineage>
</organism>
<evidence type="ECO:0000313" key="2">
    <source>
        <dbReference type="EMBL" id="PWJ95039.1"/>
    </source>
</evidence>
<comment type="caution">
    <text evidence="2">The sequence shown here is derived from an EMBL/GenBank/DDBJ whole genome shotgun (WGS) entry which is preliminary data.</text>
</comment>